<dbReference type="AlphaFoldDB" id="A0A415M6D5"/>
<reference evidence="2 3" key="1">
    <citation type="submission" date="2018-08" db="EMBL/GenBank/DDBJ databases">
        <title>A genome reference for cultivated species of the human gut microbiota.</title>
        <authorList>
            <person name="Zou Y."/>
            <person name="Xue W."/>
            <person name="Luo G."/>
        </authorList>
    </citation>
    <scope>NUCLEOTIDE SEQUENCE [LARGE SCALE GENOMIC DNA]</scope>
    <source>
        <strain evidence="2 3">AF37-12</strain>
    </source>
</reference>
<dbReference type="EMBL" id="WCSB01000001">
    <property type="protein sequence ID" value="KAB4456023.1"/>
    <property type="molecule type" value="Genomic_DNA"/>
</dbReference>
<dbReference type="Proteomes" id="UP000283616">
    <property type="component" value="Unassembled WGS sequence"/>
</dbReference>
<evidence type="ECO:0000313" key="1">
    <source>
        <dbReference type="EMBL" id="KAB4456023.1"/>
    </source>
</evidence>
<proteinExistence type="predicted"/>
<organism evidence="2 3">
    <name type="scientific">Bacteroides thetaiotaomicron</name>
    <dbReference type="NCBI Taxonomy" id="818"/>
    <lineage>
        <taxon>Bacteria</taxon>
        <taxon>Pseudomonadati</taxon>
        <taxon>Bacteroidota</taxon>
        <taxon>Bacteroidia</taxon>
        <taxon>Bacteroidales</taxon>
        <taxon>Bacteroidaceae</taxon>
        <taxon>Bacteroides</taxon>
    </lineage>
</organism>
<gene>
    <name evidence="2" type="ORF">DW011_01985</name>
    <name evidence="1" type="ORF">GAN93_02615</name>
</gene>
<evidence type="ECO:0000313" key="2">
    <source>
        <dbReference type="EMBL" id="RHL64063.1"/>
    </source>
</evidence>
<protein>
    <submittedName>
        <fullName evidence="2">Uncharacterized protein</fullName>
    </submittedName>
</protein>
<dbReference type="EMBL" id="QROV01000002">
    <property type="protein sequence ID" value="RHL64063.1"/>
    <property type="molecule type" value="Genomic_DNA"/>
</dbReference>
<comment type="caution">
    <text evidence="2">The sequence shown here is derived from an EMBL/GenBank/DDBJ whole genome shotgun (WGS) entry which is preliminary data.</text>
</comment>
<sequence>MKEQKIMDDSTCCGTCLMKSDLQNSTDKFAFLKDNWPSFGQIESIDKLSKQELNCTLCFLNVLIDEFVNEKSACPNRVITRLVLIRIYVQNSMELMELKELQSEQEKSDGGK</sequence>
<name>A0A415M6D5_BACT4</name>
<dbReference type="Proteomes" id="UP000460317">
    <property type="component" value="Unassembled WGS sequence"/>
</dbReference>
<evidence type="ECO:0000313" key="3">
    <source>
        <dbReference type="Proteomes" id="UP000283616"/>
    </source>
</evidence>
<evidence type="ECO:0000313" key="4">
    <source>
        <dbReference type="Proteomes" id="UP000460317"/>
    </source>
</evidence>
<accession>A0A415M6D5</accession>
<reference evidence="1 4" key="2">
    <citation type="journal article" date="2019" name="Nat. Med.">
        <title>A library of human gut bacterial isolates paired with longitudinal multiomics data enables mechanistic microbiome research.</title>
        <authorList>
            <person name="Poyet M."/>
            <person name="Groussin M."/>
            <person name="Gibbons S.M."/>
            <person name="Avila-Pacheco J."/>
            <person name="Jiang X."/>
            <person name="Kearney S.M."/>
            <person name="Perrotta A.R."/>
            <person name="Berdy B."/>
            <person name="Zhao S."/>
            <person name="Lieberman T.D."/>
            <person name="Swanson P.K."/>
            <person name="Smith M."/>
            <person name="Roesemann S."/>
            <person name="Alexander J.E."/>
            <person name="Rich S.A."/>
            <person name="Livny J."/>
            <person name="Vlamakis H."/>
            <person name="Clish C."/>
            <person name="Bullock K."/>
            <person name="Deik A."/>
            <person name="Scott J."/>
            <person name="Pierce K.A."/>
            <person name="Xavier R.J."/>
            <person name="Alm E.J."/>
        </authorList>
    </citation>
    <scope>NUCLEOTIDE SEQUENCE [LARGE SCALE GENOMIC DNA]</scope>
    <source>
        <strain evidence="1 4">BIOML-A165</strain>
    </source>
</reference>